<dbReference type="SUPFAM" id="SSF54928">
    <property type="entry name" value="RNA-binding domain, RBD"/>
    <property type="match status" value="1"/>
</dbReference>
<name>A0A7S1N884_9EUGL</name>
<evidence type="ECO:0000313" key="4">
    <source>
        <dbReference type="EMBL" id="CAD9003108.1"/>
    </source>
</evidence>
<dbReference type="SMART" id="SM00360">
    <property type="entry name" value="RRM"/>
    <property type="match status" value="1"/>
</dbReference>
<dbReference type="CDD" id="cd00590">
    <property type="entry name" value="RRM_SF"/>
    <property type="match status" value="1"/>
</dbReference>
<dbReference type="Pfam" id="PF00076">
    <property type="entry name" value="RRM_1"/>
    <property type="match status" value="1"/>
</dbReference>
<feature type="domain" description="RRM" evidence="3">
    <location>
        <begin position="4"/>
        <end position="82"/>
    </location>
</feature>
<proteinExistence type="predicted"/>
<protein>
    <recommendedName>
        <fullName evidence="3">RRM domain-containing protein</fullName>
    </recommendedName>
</protein>
<dbReference type="InterPro" id="IPR000504">
    <property type="entry name" value="RRM_dom"/>
</dbReference>
<evidence type="ECO:0000256" key="2">
    <source>
        <dbReference type="SAM" id="MobiDB-lite"/>
    </source>
</evidence>
<dbReference type="AlphaFoldDB" id="A0A7S1N884"/>
<dbReference type="PROSITE" id="PS50102">
    <property type="entry name" value="RRM"/>
    <property type="match status" value="1"/>
</dbReference>
<sequence length="175" mass="19713">MAEYEVFVTKLADTVKEGHLTHLFQKECGGCKGVNVVNKVENGGTRTFAFVKLDNIQSYNKALALHGTNFHGKQIQVYPKESKMSAPSEKHHVIRSTPDRRQESASQAVSSSNRSNHHAVKRPREPEAQYGDQEKLHRRDPLNTQDVSAARNKHRRVERGGGEPIKPSQAEARHR</sequence>
<dbReference type="EMBL" id="HBGA01039122">
    <property type="protein sequence ID" value="CAD9003108.1"/>
    <property type="molecule type" value="Transcribed_RNA"/>
</dbReference>
<gene>
    <name evidence="4" type="ORF">EGYM00392_LOCUS14192</name>
</gene>
<evidence type="ECO:0000256" key="1">
    <source>
        <dbReference type="PROSITE-ProRule" id="PRU00176"/>
    </source>
</evidence>
<feature type="region of interest" description="Disordered" evidence="2">
    <location>
        <begin position="79"/>
        <end position="175"/>
    </location>
</feature>
<feature type="compositionally biased region" description="Basic and acidic residues" evidence="2">
    <location>
        <begin position="80"/>
        <end position="103"/>
    </location>
</feature>
<feature type="compositionally biased region" description="Low complexity" evidence="2">
    <location>
        <begin position="104"/>
        <end position="114"/>
    </location>
</feature>
<organism evidence="4">
    <name type="scientific">Eutreptiella gymnastica</name>
    <dbReference type="NCBI Taxonomy" id="73025"/>
    <lineage>
        <taxon>Eukaryota</taxon>
        <taxon>Discoba</taxon>
        <taxon>Euglenozoa</taxon>
        <taxon>Euglenida</taxon>
        <taxon>Spirocuta</taxon>
        <taxon>Euglenophyceae</taxon>
        <taxon>Eutreptiales</taxon>
        <taxon>Eutreptiaceae</taxon>
        <taxon>Eutreptiella</taxon>
    </lineage>
</organism>
<dbReference type="InterPro" id="IPR012677">
    <property type="entry name" value="Nucleotide-bd_a/b_plait_sf"/>
</dbReference>
<accession>A0A7S1N884</accession>
<dbReference type="GO" id="GO:0003723">
    <property type="term" value="F:RNA binding"/>
    <property type="evidence" value="ECO:0007669"/>
    <property type="project" value="UniProtKB-UniRule"/>
</dbReference>
<dbReference type="Gene3D" id="3.30.70.330">
    <property type="match status" value="1"/>
</dbReference>
<keyword evidence="1" id="KW-0694">RNA-binding</keyword>
<feature type="compositionally biased region" description="Basic and acidic residues" evidence="2">
    <location>
        <begin position="122"/>
        <end position="141"/>
    </location>
</feature>
<evidence type="ECO:0000259" key="3">
    <source>
        <dbReference type="PROSITE" id="PS50102"/>
    </source>
</evidence>
<dbReference type="InterPro" id="IPR035979">
    <property type="entry name" value="RBD_domain_sf"/>
</dbReference>
<reference evidence="4" key="1">
    <citation type="submission" date="2021-01" db="EMBL/GenBank/DDBJ databases">
        <authorList>
            <person name="Corre E."/>
            <person name="Pelletier E."/>
            <person name="Niang G."/>
            <person name="Scheremetjew M."/>
            <person name="Finn R."/>
            <person name="Kale V."/>
            <person name="Holt S."/>
            <person name="Cochrane G."/>
            <person name="Meng A."/>
            <person name="Brown T."/>
            <person name="Cohen L."/>
        </authorList>
    </citation>
    <scope>NUCLEOTIDE SEQUENCE</scope>
    <source>
        <strain evidence="4">NIES-381</strain>
    </source>
</reference>